<keyword evidence="9" id="KW-0675">Receptor</keyword>
<name>A0A7M7K2M8_VARDE</name>
<comment type="subcellular location">
    <subcellularLocation>
        <location evidence="2">Cell membrane</location>
        <topology evidence="2">Multi-pass membrane protein</topology>
    </subcellularLocation>
    <subcellularLocation>
        <location evidence="1">Membrane</location>
        <location evidence="1">Caveola</location>
        <topology evidence="1">Multi-pass membrane protein</topology>
    </subcellularLocation>
</comment>
<feature type="transmembrane region" description="Helical" evidence="13">
    <location>
        <begin position="52"/>
        <end position="75"/>
    </location>
</feature>
<keyword evidence="8" id="KW-1015">Disulfide bond</keyword>
<dbReference type="GO" id="GO:0005044">
    <property type="term" value="F:scavenger receptor activity"/>
    <property type="evidence" value="ECO:0007669"/>
    <property type="project" value="TreeGrafter"/>
</dbReference>
<keyword evidence="10" id="KW-0325">Glycoprotein</keyword>
<evidence type="ECO:0000256" key="1">
    <source>
        <dbReference type="ARBA" id="ARBA00004189"/>
    </source>
</evidence>
<evidence type="ECO:0000313" key="15">
    <source>
        <dbReference type="Proteomes" id="UP000594260"/>
    </source>
</evidence>
<dbReference type="EnsemblMetazoa" id="XM_022798971">
    <property type="protein sequence ID" value="XP_022654706"/>
    <property type="gene ID" value="LOC111247712"/>
</dbReference>
<dbReference type="PANTHER" id="PTHR11923">
    <property type="entry name" value="SCAVENGER RECEPTOR CLASS B TYPE-1 SR-B1"/>
    <property type="match status" value="1"/>
</dbReference>
<protein>
    <recommendedName>
        <fullName evidence="11">Scavenger receptor class B member 1</fullName>
    </recommendedName>
    <alternativeName>
        <fullName evidence="12">SR-BI</fullName>
    </alternativeName>
</protein>
<evidence type="ECO:0000256" key="13">
    <source>
        <dbReference type="SAM" id="Phobius"/>
    </source>
</evidence>
<evidence type="ECO:0000256" key="8">
    <source>
        <dbReference type="ARBA" id="ARBA00023157"/>
    </source>
</evidence>
<dbReference type="InterPro" id="IPR002159">
    <property type="entry name" value="CD36_fam"/>
</dbReference>
<accession>A0A7M7K2M8</accession>
<evidence type="ECO:0000256" key="12">
    <source>
        <dbReference type="ARBA" id="ARBA00042244"/>
    </source>
</evidence>
<evidence type="ECO:0000256" key="11">
    <source>
        <dbReference type="ARBA" id="ARBA00040821"/>
    </source>
</evidence>
<dbReference type="OMA" id="APRCEQF"/>
<dbReference type="GO" id="GO:0005737">
    <property type="term" value="C:cytoplasm"/>
    <property type="evidence" value="ECO:0007669"/>
    <property type="project" value="TreeGrafter"/>
</dbReference>
<keyword evidence="7 13" id="KW-0472">Membrane</keyword>
<dbReference type="KEGG" id="vde:111247712"/>
<evidence type="ECO:0000256" key="5">
    <source>
        <dbReference type="ARBA" id="ARBA00022692"/>
    </source>
</evidence>
<evidence type="ECO:0000313" key="14">
    <source>
        <dbReference type="EnsemblMetazoa" id="XP_022654706"/>
    </source>
</evidence>
<dbReference type="InParanoid" id="A0A7M7K2M8"/>
<evidence type="ECO:0000256" key="3">
    <source>
        <dbReference type="ARBA" id="ARBA00010532"/>
    </source>
</evidence>
<evidence type="ECO:0000256" key="7">
    <source>
        <dbReference type="ARBA" id="ARBA00023136"/>
    </source>
</evidence>
<proteinExistence type="inferred from homology"/>
<dbReference type="AlphaFoldDB" id="A0A7M7K2M8"/>
<evidence type="ECO:0000256" key="6">
    <source>
        <dbReference type="ARBA" id="ARBA00022989"/>
    </source>
</evidence>
<evidence type="ECO:0000256" key="2">
    <source>
        <dbReference type="ARBA" id="ARBA00004651"/>
    </source>
</evidence>
<dbReference type="GeneID" id="111247712"/>
<dbReference type="PRINTS" id="PR01609">
    <property type="entry name" value="CD36FAMILY"/>
</dbReference>
<feature type="transmembrane region" description="Helical" evidence="13">
    <location>
        <begin position="515"/>
        <end position="537"/>
    </location>
</feature>
<keyword evidence="4" id="KW-1003">Cell membrane</keyword>
<keyword evidence="5 13" id="KW-0812">Transmembrane</keyword>
<evidence type="ECO:0000256" key="4">
    <source>
        <dbReference type="ARBA" id="ARBA00022475"/>
    </source>
</evidence>
<evidence type="ECO:0000256" key="9">
    <source>
        <dbReference type="ARBA" id="ARBA00023170"/>
    </source>
</evidence>
<organism evidence="14 15">
    <name type="scientific">Varroa destructor</name>
    <name type="common">Honeybee mite</name>
    <dbReference type="NCBI Taxonomy" id="109461"/>
    <lineage>
        <taxon>Eukaryota</taxon>
        <taxon>Metazoa</taxon>
        <taxon>Ecdysozoa</taxon>
        <taxon>Arthropoda</taxon>
        <taxon>Chelicerata</taxon>
        <taxon>Arachnida</taxon>
        <taxon>Acari</taxon>
        <taxon>Parasitiformes</taxon>
        <taxon>Mesostigmata</taxon>
        <taxon>Gamasina</taxon>
        <taxon>Dermanyssoidea</taxon>
        <taxon>Varroidae</taxon>
        <taxon>Varroa</taxon>
    </lineage>
</organism>
<dbReference type="RefSeq" id="XP_022654706.1">
    <property type="nucleotide sequence ID" value="XM_022798971.1"/>
</dbReference>
<sequence>MSTSQKKFTENIARLWRQTIESIRCRYNAMTADLQNGKQKEKTKTPSKCCCCSYKVCSLLLFILSFIMTVTAVVLQSQFDAFFDRALKDQMHLGPSGLVFPAWRVSDLRMRMRVYFFNITNPVEVQLGDKPILNELGPYTWRIYMEKFDIKFHENSTLSYREKKWYQFLREESIGGYNDIITTVNVPYAAVAQRLKDGGTVAKSTATFTLNGLGQTVMHAKQVGELTFEGYPDFLILVANAVEAGKKEDSGFGTILGTGLRIFTNVLAAEPDVQGSFGYFVDRNNTDDGIVTIFTGEDNRQKINRVNVVNGHTELTTWPQHKCNKIKGTMGHLRPPMSSRENPLLIFVPDICRSLPLRYENVSVYEGLSTLRFVAGRETFNNSGPDPCFAGSRKFKSGVMDIGPCKKGAPLVISFPHYLFADEAHQNSVIGLNPRKEAHQFYLESDPLTGVTVSVRARFQVGVVMERVHGLGNLGTIFDGTIPLFWQELQLEALPPTVFQLSILRQLPIYAKQTALVLIGTAILISLIAVFLVYRVLKGTLLH</sequence>
<dbReference type="PANTHER" id="PTHR11923:SF110">
    <property type="entry name" value="SCAVENGER RECEPTOR CLASS B MEMBER 1"/>
    <property type="match status" value="1"/>
</dbReference>
<keyword evidence="15" id="KW-1185">Reference proteome</keyword>
<dbReference type="OrthoDB" id="18585at2759"/>
<dbReference type="Proteomes" id="UP000594260">
    <property type="component" value="Unplaced"/>
</dbReference>
<comment type="similarity">
    <text evidence="3">Belongs to the CD36 family.</text>
</comment>
<reference evidence="14" key="1">
    <citation type="submission" date="2021-01" db="UniProtKB">
        <authorList>
            <consortium name="EnsemblMetazoa"/>
        </authorList>
    </citation>
    <scope>IDENTIFICATION</scope>
</reference>
<dbReference type="Pfam" id="PF01130">
    <property type="entry name" value="CD36"/>
    <property type="match status" value="1"/>
</dbReference>
<evidence type="ECO:0000256" key="10">
    <source>
        <dbReference type="ARBA" id="ARBA00023180"/>
    </source>
</evidence>
<dbReference type="GO" id="GO:0005901">
    <property type="term" value="C:caveola"/>
    <property type="evidence" value="ECO:0007669"/>
    <property type="project" value="UniProtKB-SubCell"/>
</dbReference>
<keyword evidence="6 13" id="KW-1133">Transmembrane helix</keyword>